<dbReference type="Gene3D" id="3.30.1370.30">
    <property type="match status" value="1"/>
</dbReference>
<evidence type="ECO:0000256" key="1">
    <source>
        <dbReference type="ARBA" id="ARBA00002569"/>
    </source>
</evidence>
<evidence type="ECO:0000313" key="8">
    <source>
        <dbReference type="EMBL" id="KAL0415136.1"/>
    </source>
</evidence>
<name>A0AAW2UIF0_9LAMI</name>
<organism evidence="8">
    <name type="scientific">Sesamum latifolium</name>
    <dbReference type="NCBI Taxonomy" id="2727402"/>
    <lineage>
        <taxon>Eukaryota</taxon>
        <taxon>Viridiplantae</taxon>
        <taxon>Streptophyta</taxon>
        <taxon>Embryophyta</taxon>
        <taxon>Tracheophyta</taxon>
        <taxon>Spermatophyta</taxon>
        <taxon>Magnoliopsida</taxon>
        <taxon>eudicotyledons</taxon>
        <taxon>Gunneridae</taxon>
        <taxon>Pentapetalae</taxon>
        <taxon>asterids</taxon>
        <taxon>lamiids</taxon>
        <taxon>Lamiales</taxon>
        <taxon>Pedaliaceae</taxon>
        <taxon>Sesamum</taxon>
    </lineage>
</organism>
<dbReference type="GO" id="GO:0003735">
    <property type="term" value="F:structural constituent of ribosome"/>
    <property type="evidence" value="ECO:0007669"/>
    <property type="project" value="InterPro"/>
</dbReference>
<dbReference type="Pfam" id="PF00410">
    <property type="entry name" value="Ribosomal_S8"/>
    <property type="match status" value="1"/>
</dbReference>
<evidence type="ECO:0000256" key="4">
    <source>
        <dbReference type="ARBA" id="ARBA00023274"/>
    </source>
</evidence>
<comment type="similarity">
    <text evidence="2">Belongs to the universal ribosomal protein uS8 family.</text>
</comment>
<proteinExistence type="inferred from homology"/>
<dbReference type="Gene3D" id="3.30.1490.10">
    <property type="match status" value="1"/>
</dbReference>
<feature type="compositionally biased region" description="Basic and acidic residues" evidence="6">
    <location>
        <begin position="588"/>
        <end position="617"/>
    </location>
</feature>
<dbReference type="InterPro" id="IPR010844">
    <property type="entry name" value="Occludin_ELL"/>
</dbReference>
<feature type="compositionally biased region" description="Low complexity" evidence="6">
    <location>
        <begin position="502"/>
        <end position="539"/>
    </location>
</feature>
<feature type="compositionally biased region" description="Gly residues" evidence="6">
    <location>
        <begin position="1"/>
        <end position="17"/>
    </location>
</feature>
<dbReference type="GO" id="GO:1990904">
    <property type="term" value="C:ribonucleoprotein complex"/>
    <property type="evidence" value="ECO:0007669"/>
    <property type="project" value="UniProtKB-KW"/>
</dbReference>
<evidence type="ECO:0000256" key="3">
    <source>
        <dbReference type="ARBA" id="ARBA00022980"/>
    </source>
</evidence>
<gene>
    <name evidence="8" type="ORF">Slati_3345500</name>
</gene>
<feature type="compositionally biased region" description="Basic residues" evidence="6">
    <location>
        <begin position="1001"/>
        <end position="1013"/>
    </location>
</feature>
<dbReference type="PANTHER" id="PTHR38372">
    <property type="entry name" value="DENTIN SIALOPHOSPHOPROTEIN-LIKE PROTEIN"/>
    <property type="match status" value="1"/>
</dbReference>
<sequence length="1366" mass="151316">MYGGSGKLGRGGGGGSAGKRNIHAPPINRGAPAGRLSLGGGPRGRGGASSAAISSPSTSSLQVEESFSLVRENPLNFGMAIKLSPDLVEEIKRVEAQGGSVRIKFDANANNPNGNVILVGDKTFKFTWSREPGDFCDIYEERQSGQDGNGLLVESGGTWRKLNVERELDESTKNHVKRRSEEAERKLKSRKAIVLDHQNPSMKNQMKALAAAESTPWRNLKHRKEPPFKKPKSDPASGGPPKSVYKSGLPVTTLSKGKLSAGSPLSAQPEQHGAPRSPIGSVNLVKGHTIVPDVAPAQPMNKTASSDKEMHSRPPSSTIREKPPKHNKNTEAKPADLRSLMISLLLEHQSKGMSLKALEKAIGDAMPNSARQIEPILKQIATFQAPGRYFLKPGVEMDGLKKPPSQIGSSPEIYHRQSPATQKFDQLPAQDPIFTIKTAAADEEQGELNSPPVHTTDTTEKIDILHNSPDQFSDKKVSNNSEALAGSSSDSGSDSDSESDSSDSGSDSGSHSKSKSQSPVGSRSESSSDSESDASSSSKEGSDEHVDIMTSDDEKEPNHKLRDSDPISSKSPVLWSNPDDEDVVDIGDYDKQDDHVSDAVEIEKDSPQDDHDAERPPAKYLFPNKEGEERGEEIRPSFPDHHEQQERPVSERKTYGVDFLVTNDSKHDQSGTNERSSKGKSKRRFDDKHSDERTHNRKRMKSKNSNEPVAGTIHSLFGESPCNSSPDKPLQGPDKGPINLSFNRTTRDVTNDPNSQAGFNQVLPTRYVSDSHQPGQRSYEARGWTEAPSGEKRPGKHDSLDQGFKYSERSLQTNEGVRVQKGFNTERQSEDGLVSERRQMKFSSEGVGDKHATMAESHYRKPDVLGKVKEAGTSNSYMGYSPKDNNTSNTDRSPVMNGRGSLLRREHSDLELGEFREPFHDETPGPKKQFERKSSFKQLDDNPVNSECWNSDFSRGKPPNKITADSGKLSPPNSEAAVSGIPGGPSKRKDPELYVDDLTRPHHKGTRPLHQHHQPWGDHIEVGLQHNKVPEVSNKSRFAEVGTGQGPNLEAYGDTSRKASVNSIEQQHDPIRGVGSFTKKESKKQKPNMVGDSNDRRKDASVTESIDGAQKKKECSSDENSSSYTKYEKEEPELKGPIKDASQYKEYVKEYQEKYESYCSLNKILESYRDEFSKLGKDLEAYKGRDMKRYCDILEQMRLSFRQCGEVGLLFCYFYGISGNPLKGFRLQEEQQEKQCKMGRRILNDALRTIVNAEKRGFASADLKPISNVMASFLQIMKYRGYIKDFEVHDPHRVGKISVQLLGRVKDCRAITYRQDIKAQHIESYKTQMLPTHQWGYVVITTPNGVLDHEEAIRQNVGGQVLGYFY</sequence>
<keyword evidence="4" id="KW-0687">Ribonucleoprotein</keyword>
<comment type="caution">
    <text evidence="8">The sequence shown here is derived from an EMBL/GenBank/DDBJ whole genome shotgun (WGS) entry which is preliminary data.</text>
</comment>
<feature type="compositionally biased region" description="Basic and acidic residues" evidence="6">
    <location>
        <begin position="684"/>
        <end position="694"/>
    </location>
</feature>
<feature type="region of interest" description="Disordered" evidence="6">
    <location>
        <begin position="168"/>
        <end position="335"/>
    </location>
</feature>
<evidence type="ECO:0000256" key="6">
    <source>
        <dbReference type="SAM" id="MobiDB-lite"/>
    </source>
</evidence>
<feature type="region of interest" description="Disordered" evidence="6">
    <location>
        <begin position="396"/>
        <end position="1014"/>
    </location>
</feature>
<feature type="compositionally biased region" description="Basic and acidic residues" evidence="6">
    <location>
        <begin position="319"/>
        <end position="335"/>
    </location>
</feature>
<keyword evidence="3 8" id="KW-0689">Ribosomal protein</keyword>
<dbReference type="GO" id="GO:0005840">
    <property type="term" value="C:ribosome"/>
    <property type="evidence" value="ECO:0007669"/>
    <property type="project" value="UniProtKB-KW"/>
</dbReference>
<feature type="compositionally biased region" description="Basic and acidic residues" evidence="6">
    <location>
        <begin position="827"/>
        <end position="839"/>
    </location>
</feature>
<dbReference type="PROSITE" id="PS51980">
    <property type="entry name" value="OCEL"/>
    <property type="match status" value="1"/>
</dbReference>
<protein>
    <recommendedName>
        <fullName evidence="5">Small ribosomal subunit protein uS8c</fullName>
    </recommendedName>
</protein>
<dbReference type="PANTHER" id="PTHR38372:SF2">
    <property type="entry name" value="DENTIN SIALOPHOSPHOPROTEIN-LIKE PROTEIN"/>
    <property type="match status" value="1"/>
</dbReference>
<feature type="compositionally biased region" description="Gly residues" evidence="6">
    <location>
        <begin position="37"/>
        <end position="47"/>
    </location>
</feature>
<dbReference type="Pfam" id="PF07303">
    <property type="entry name" value="Occludin_ELL"/>
    <property type="match status" value="1"/>
</dbReference>
<dbReference type="InterPro" id="IPR035987">
    <property type="entry name" value="Ribosomal_uS8_sf"/>
</dbReference>
<feature type="compositionally biased region" description="Basic and acidic residues" evidence="6">
    <location>
        <begin position="625"/>
        <end position="655"/>
    </location>
</feature>
<feature type="compositionally biased region" description="Basic and acidic residues" evidence="6">
    <location>
        <begin position="987"/>
        <end position="1000"/>
    </location>
</feature>
<feature type="region of interest" description="Disordered" evidence="6">
    <location>
        <begin position="1"/>
        <end position="57"/>
    </location>
</feature>
<feature type="compositionally biased region" description="Basic and acidic residues" evidence="6">
    <location>
        <begin position="168"/>
        <end position="186"/>
    </location>
</feature>
<dbReference type="InterPro" id="IPR047863">
    <property type="entry name" value="Ribosomal_uS8_CS"/>
</dbReference>
<feature type="compositionally biased region" description="Basic and acidic residues" evidence="6">
    <location>
        <begin position="847"/>
        <end position="870"/>
    </location>
</feature>
<dbReference type="FunFam" id="3.30.1370.30:FF:000001">
    <property type="entry name" value="40S ribosomal protein S15a"/>
    <property type="match status" value="1"/>
</dbReference>
<dbReference type="GO" id="GO:0006412">
    <property type="term" value="P:translation"/>
    <property type="evidence" value="ECO:0007669"/>
    <property type="project" value="InterPro"/>
</dbReference>
<feature type="compositionally biased region" description="Low complexity" evidence="6">
    <location>
        <begin position="48"/>
        <end position="57"/>
    </location>
</feature>
<feature type="region of interest" description="Disordered" evidence="6">
    <location>
        <begin position="1038"/>
        <end position="1134"/>
    </location>
</feature>
<reference evidence="8" key="1">
    <citation type="submission" date="2020-06" db="EMBL/GenBank/DDBJ databases">
        <authorList>
            <person name="Li T."/>
            <person name="Hu X."/>
            <person name="Zhang T."/>
            <person name="Song X."/>
            <person name="Zhang H."/>
            <person name="Dai N."/>
            <person name="Sheng W."/>
            <person name="Hou X."/>
            <person name="Wei L."/>
        </authorList>
    </citation>
    <scope>NUCLEOTIDE SEQUENCE</scope>
    <source>
        <strain evidence="8">KEN1</strain>
        <tissue evidence="8">Leaf</tissue>
    </source>
</reference>
<reference evidence="8" key="2">
    <citation type="journal article" date="2024" name="Plant">
        <title>Genomic evolution and insights into agronomic trait innovations of Sesamum species.</title>
        <authorList>
            <person name="Miao H."/>
            <person name="Wang L."/>
            <person name="Qu L."/>
            <person name="Liu H."/>
            <person name="Sun Y."/>
            <person name="Le M."/>
            <person name="Wang Q."/>
            <person name="Wei S."/>
            <person name="Zheng Y."/>
            <person name="Lin W."/>
            <person name="Duan Y."/>
            <person name="Cao H."/>
            <person name="Xiong S."/>
            <person name="Wang X."/>
            <person name="Wei L."/>
            <person name="Li C."/>
            <person name="Ma Q."/>
            <person name="Ju M."/>
            <person name="Zhao R."/>
            <person name="Li G."/>
            <person name="Mu C."/>
            <person name="Tian Q."/>
            <person name="Mei H."/>
            <person name="Zhang T."/>
            <person name="Gao T."/>
            <person name="Zhang H."/>
        </authorList>
    </citation>
    <scope>NUCLEOTIDE SEQUENCE</scope>
    <source>
        <strain evidence="8">KEN1</strain>
    </source>
</reference>
<evidence type="ECO:0000256" key="5">
    <source>
        <dbReference type="ARBA" id="ARBA00035153"/>
    </source>
</evidence>
<dbReference type="InterPro" id="IPR000630">
    <property type="entry name" value="Ribosomal_uS8"/>
</dbReference>
<feature type="domain" description="OCEL" evidence="7">
    <location>
        <begin position="1129"/>
        <end position="1250"/>
    </location>
</feature>
<comment type="function">
    <text evidence="1">One of the primary rRNA binding proteins, it binds directly to 16S rRNA central domain where it helps coordinate assembly of the platform of the 30S subunit.</text>
</comment>
<dbReference type="SUPFAM" id="SSF56047">
    <property type="entry name" value="Ribosomal protein S8"/>
    <property type="match status" value="1"/>
</dbReference>
<feature type="compositionally biased region" description="Polar residues" evidence="6">
    <location>
        <begin position="872"/>
        <end position="892"/>
    </location>
</feature>
<feature type="compositionally biased region" description="Polar residues" evidence="6">
    <location>
        <begin position="751"/>
        <end position="776"/>
    </location>
</feature>
<dbReference type="EMBL" id="JACGWN010000012">
    <property type="protein sequence ID" value="KAL0415136.1"/>
    <property type="molecule type" value="Genomic_DNA"/>
</dbReference>
<evidence type="ECO:0000256" key="2">
    <source>
        <dbReference type="ARBA" id="ARBA00006471"/>
    </source>
</evidence>
<feature type="compositionally biased region" description="Polar residues" evidence="6">
    <location>
        <begin position="943"/>
        <end position="953"/>
    </location>
</feature>
<feature type="compositionally biased region" description="Basic and acidic residues" evidence="6">
    <location>
        <begin position="903"/>
        <end position="940"/>
    </location>
</feature>
<accession>A0AAW2UIF0</accession>
<evidence type="ECO:0000259" key="7">
    <source>
        <dbReference type="PROSITE" id="PS51980"/>
    </source>
</evidence>
<dbReference type="PROSITE" id="PS00053">
    <property type="entry name" value="RIBOSOMAL_S8"/>
    <property type="match status" value="1"/>
</dbReference>
<feature type="compositionally biased region" description="Acidic residues" evidence="6">
    <location>
        <begin position="578"/>
        <end position="587"/>
    </location>
</feature>
<feature type="compositionally biased region" description="Basic and acidic residues" evidence="6">
    <location>
        <begin position="789"/>
        <end position="800"/>
    </location>
</feature>
<feature type="compositionally biased region" description="Basic and acidic residues" evidence="6">
    <location>
        <begin position="556"/>
        <end position="565"/>
    </location>
</feature>